<protein>
    <submittedName>
        <fullName evidence="1">Uncharacterized protein</fullName>
    </submittedName>
</protein>
<dbReference type="Proteomes" id="UP000312397">
    <property type="component" value="Unassembled WGS sequence"/>
</dbReference>
<reference evidence="1 2" key="1">
    <citation type="submission" date="2019-06" db="EMBL/GenBank/DDBJ databases">
        <title>Epidemiology of MDR Campylobacter spp.</title>
        <authorList>
            <person name="Addetia A."/>
            <person name="Greninger A."/>
            <person name="Fang F."/>
        </authorList>
    </citation>
    <scope>NUCLEOTIDE SEQUENCE [LARGE SCALE GENOMIC DNA]</scope>
    <source>
        <strain evidence="1 2">HMC314</strain>
    </source>
</reference>
<accession>A0A5C4YDJ6</accession>
<organism evidence="1 2">
    <name type="scientific">Campylobacter jejuni</name>
    <dbReference type="NCBI Taxonomy" id="197"/>
    <lineage>
        <taxon>Bacteria</taxon>
        <taxon>Pseudomonadati</taxon>
        <taxon>Campylobacterota</taxon>
        <taxon>Epsilonproteobacteria</taxon>
        <taxon>Campylobacterales</taxon>
        <taxon>Campylobacteraceae</taxon>
        <taxon>Campylobacter</taxon>
    </lineage>
</organism>
<evidence type="ECO:0000313" key="1">
    <source>
        <dbReference type="EMBL" id="TNO40564.1"/>
    </source>
</evidence>
<gene>
    <name evidence="1" type="ORF">FH034_09420</name>
</gene>
<name>A0A5C4YDJ6_CAMJU</name>
<dbReference type="AlphaFoldDB" id="A0A5C4YDJ6"/>
<evidence type="ECO:0000313" key="2">
    <source>
        <dbReference type="Proteomes" id="UP000312397"/>
    </source>
</evidence>
<dbReference type="EMBL" id="VEVS01000049">
    <property type="protein sequence ID" value="TNO40564.1"/>
    <property type="molecule type" value="Genomic_DNA"/>
</dbReference>
<sequence>MKEYIKSCFCKCKSCECKSCNFGEFEKLFKDDVLYLKLEENGLRWIIAECPKCGTIRMFSCNLSIIMPLKLQEYISQNSIIGKIKKISEVEKELLDILNSKECENYCINNNISLIKYVNNSISILFKSRDIYNKFNT</sequence>
<comment type="caution">
    <text evidence="1">The sequence shown here is derived from an EMBL/GenBank/DDBJ whole genome shotgun (WGS) entry which is preliminary data.</text>
</comment>
<feature type="non-terminal residue" evidence="1">
    <location>
        <position position="137"/>
    </location>
</feature>
<proteinExistence type="predicted"/>